<dbReference type="GeneID" id="99683828"/>
<dbReference type="InterPro" id="IPR009495">
    <property type="entry name" value="NrsF"/>
</dbReference>
<dbReference type="AlphaFoldDB" id="A0A4R2M6M1"/>
<feature type="transmembrane region" description="Helical" evidence="1">
    <location>
        <begin position="59"/>
        <end position="79"/>
    </location>
</feature>
<dbReference type="Proteomes" id="UP000295106">
    <property type="component" value="Unassembled WGS sequence"/>
</dbReference>
<keyword evidence="1" id="KW-0812">Transmembrane</keyword>
<keyword evidence="1" id="KW-0472">Membrane</keyword>
<proteinExistence type="predicted"/>
<feature type="transmembrane region" description="Helical" evidence="1">
    <location>
        <begin position="189"/>
        <end position="210"/>
    </location>
</feature>
<comment type="caution">
    <text evidence="2">The sequence shown here is derived from an EMBL/GenBank/DDBJ whole genome shotgun (WGS) entry which is preliminary data.</text>
</comment>
<reference evidence="2 3" key="1">
    <citation type="submission" date="2019-03" db="EMBL/GenBank/DDBJ databases">
        <title>Genomic Encyclopedia of Type Strains, Phase IV (KMG-IV): sequencing the most valuable type-strain genomes for metagenomic binning, comparative biology and taxonomic classification.</title>
        <authorList>
            <person name="Goeker M."/>
        </authorList>
    </citation>
    <scope>NUCLEOTIDE SEQUENCE [LARGE SCALE GENOMIC DNA]</scope>
    <source>
        <strain evidence="2 3">DSM 1709</strain>
    </source>
</reference>
<feature type="transmembrane region" description="Helical" evidence="1">
    <location>
        <begin position="158"/>
        <end position="177"/>
    </location>
</feature>
<name>A0A4R2M6M1_RUBGE</name>
<dbReference type="OrthoDB" id="6059252at2"/>
<sequence length="212" mass="20989">MKTEQWIELLACSAGPAPRGVAARRLTAALGAGLVASVAIAVLGLGAVPGTMFMTPAPWFKLVYAAAMVAAAAWLAAKLARPLVAGVRRPATAVAAVLALVAAAGLANWFATPQAARLPALLGHSSWSCPAAVLGLSLPALGAVLWALRALAPTRPRAAGAAAGLAAGAAGAFGYALSCTEAAISFSALWYTLGIAASSALGALLGGRALRW</sequence>
<dbReference type="EMBL" id="SLXD01000008">
    <property type="protein sequence ID" value="TCP01741.1"/>
    <property type="molecule type" value="Genomic_DNA"/>
</dbReference>
<dbReference type="RefSeq" id="WP_132647808.1">
    <property type="nucleotide sequence ID" value="NZ_CP181386.1"/>
</dbReference>
<feature type="transmembrane region" description="Helical" evidence="1">
    <location>
        <begin position="91"/>
        <end position="111"/>
    </location>
</feature>
<gene>
    <name evidence="2" type="ORF">EV684_10882</name>
</gene>
<evidence type="ECO:0000313" key="2">
    <source>
        <dbReference type="EMBL" id="TCP01741.1"/>
    </source>
</evidence>
<evidence type="ECO:0000313" key="3">
    <source>
        <dbReference type="Proteomes" id="UP000295106"/>
    </source>
</evidence>
<feature type="transmembrane region" description="Helical" evidence="1">
    <location>
        <begin position="26"/>
        <end position="47"/>
    </location>
</feature>
<feature type="transmembrane region" description="Helical" evidence="1">
    <location>
        <begin position="131"/>
        <end position="151"/>
    </location>
</feature>
<organism evidence="2 3">
    <name type="scientific">Rubrivivax gelatinosus</name>
    <name type="common">Rhodocyclus gelatinosus</name>
    <name type="synonym">Rhodopseudomonas gelatinosa</name>
    <dbReference type="NCBI Taxonomy" id="28068"/>
    <lineage>
        <taxon>Bacteria</taxon>
        <taxon>Pseudomonadati</taxon>
        <taxon>Pseudomonadota</taxon>
        <taxon>Betaproteobacteria</taxon>
        <taxon>Burkholderiales</taxon>
        <taxon>Sphaerotilaceae</taxon>
        <taxon>Rubrivivax</taxon>
    </lineage>
</organism>
<accession>A0A4R2M6M1</accession>
<keyword evidence="1" id="KW-1133">Transmembrane helix</keyword>
<evidence type="ECO:0000256" key="1">
    <source>
        <dbReference type="SAM" id="Phobius"/>
    </source>
</evidence>
<protein>
    <recommendedName>
        <fullName evidence="4">DUF1109 domain-containing protein</fullName>
    </recommendedName>
</protein>
<dbReference type="Pfam" id="PF06532">
    <property type="entry name" value="NrsF"/>
    <property type="match status" value="1"/>
</dbReference>
<evidence type="ECO:0008006" key="4">
    <source>
        <dbReference type="Google" id="ProtNLM"/>
    </source>
</evidence>